<dbReference type="AlphaFoldDB" id="A0A2I1CPH3"/>
<proteinExistence type="predicted"/>
<dbReference type="RefSeq" id="XP_024688121.1">
    <property type="nucleotide sequence ID" value="XM_024821845.1"/>
</dbReference>
<protein>
    <submittedName>
        <fullName evidence="1">Uncharacterized protein</fullName>
    </submittedName>
</protein>
<accession>A0A2I1CPH3</accession>
<organism evidence="1 2">
    <name type="scientific">Aspergillus novofumigatus (strain IBT 16806)</name>
    <dbReference type="NCBI Taxonomy" id="1392255"/>
    <lineage>
        <taxon>Eukaryota</taxon>
        <taxon>Fungi</taxon>
        <taxon>Dikarya</taxon>
        <taxon>Ascomycota</taxon>
        <taxon>Pezizomycotina</taxon>
        <taxon>Eurotiomycetes</taxon>
        <taxon>Eurotiomycetidae</taxon>
        <taxon>Eurotiales</taxon>
        <taxon>Aspergillaceae</taxon>
        <taxon>Aspergillus</taxon>
        <taxon>Aspergillus subgen. Fumigati</taxon>
    </lineage>
</organism>
<name>A0A2I1CPH3_ASPN1</name>
<dbReference type="GeneID" id="36529171"/>
<keyword evidence="2" id="KW-1185">Reference proteome</keyword>
<dbReference type="VEuPathDB" id="FungiDB:P174DRAFT_362276"/>
<comment type="caution">
    <text evidence="1">The sequence shown here is derived from an EMBL/GenBank/DDBJ whole genome shotgun (WGS) entry which is preliminary data.</text>
</comment>
<gene>
    <name evidence="1" type="ORF">P174DRAFT_362276</name>
</gene>
<dbReference type="EMBL" id="MSZS01000001">
    <property type="protein sequence ID" value="PKX99526.1"/>
    <property type="molecule type" value="Genomic_DNA"/>
</dbReference>
<evidence type="ECO:0000313" key="1">
    <source>
        <dbReference type="EMBL" id="PKX99526.1"/>
    </source>
</evidence>
<feature type="non-terminal residue" evidence="1">
    <location>
        <position position="1"/>
    </location>
</feature>
<sequence>LKENGQIYIFNSDNRWFPSQEGLVGFPLSCPTPKNFSVPLPPAPPLFFFFFSFSTPFRPSTPPLAFSFSFLFLW</sequence>
<evidence type="ECO:0000313" key="2">
    <source>
        <dbReference type="Proteomes" id="UP000234474"/>
    </source>
</evidence>
<dbReference type="Proteomes" id="UP000234474">
    <property type="component" value="Unassembled WGS sequence"/>
</dbReference>
<reference evidence="2" key="1">
    <citation type="journal article" date="2018" name="Proc. Natl. Acad. Sci. U.S.A.">
        <title>Linking secondary metabolites to gene clusters through genome sequencing of six diverse Aspergillus species.</title>
        <authorList>
            <person name="Kaerboelling I."/>
            <person name="Vesth T.C."/>
            <person name="Frisvad J.C."/>
            <person name="Nybo J.L."/>
            <person name="Theobald S."/>
            <person name="Kuo A."/>
            <person name="Bowyer P."/>
            <person name="Matsuda Y."/>
            <person name="Mondo S."/>
            <person name="Lyhne E.K."/>
            <person name="Kogle M.E."/>
            <person name="Clum A."/>
            <person name="Lipzen A."/>
            <person name="Salamov A."/>
            <person name="Ngan C.Y."/>
            <person name="Daum C."/>
            <person name="Chiniquy J."/>
            <person name="Barry K."/>
            <person name="LaButti K."/>
            <person name="Haridas S."/>
            <person name="Simmons B.A."/>
            <person name="Magnuson J.K."/>
            <person name="Mortensen U.H."/>
            <person name="Larsen T.O."/>
            <person name="Grigoriev I.V."/>
            <person name="Baker S.E."/>
            <person name="Andersen M.R."/>
        </authorList>
    </citation>
    <scope>NUCLEOTIDE SEQUENCE [LARGE SCALE GENOMIC DNA]</scope>
    <source>
        <strain evidence="2">IBT 16806</strain>
    </source>
</reference>